<proteinExistence type="predicted"/>
<feature type="domain" description="Hedgehog/Intein (Hint)" evidence="1">
    <location>
        <begin position="350"/>
        <end position="491"/>
    </location>
</feature>
<dbReference type="InterPro" id="IPR036844">
    <property type="entry name" value="Hint_dom_sf"/>
</dbReference>
<dbReference type="Proteomes" id="UP001431634">
    <property type="component" value="Unassembled WGS sequence"/>
</dbReference>
<organism evidence="2 3">
    <name type="scientific">Commensalibacter oyaizuii</name>
    <dbReference type="NCBI Taxonomy" id="3043873"/>
    <lineage>
        <taxon>Bacteria</taxon>
        <taxon>Pseudomonadati</taxon>
        <taxon>Pseudomonadota</taxon>
        <taxon>Alphaproteobacteria</taxon>
        <taxon>Acetobacterales</taxon>
        <taxon>Acetobacteraceae</taxon>
    </lineage>
</organism>
<evidence type="ECO:0000313" key="2">
    <source>
        <dbReference type="EMBL" id="MDI2090827.1"/>
    </source>
</evidence>
<dbReference type="RefSeq" id="WP_281447946.1">
    <property type="nucleotide sequence ID" value="NZ_JASBAO010000001.1"/>
</dbReference>
<dbReference type="Gene3D" id="2.160.20.20">
    <property type="match status" value="1"/>
</dbReference>
<dbReference type="InterPro" id="IPR028992">
    <property type="entry name" value="Hedgehog/Intein_dom"/>
</dbReference>
<evidence type="ECO:0000313" key="3">
    <source>
        <dbReference type="Proteomes" id="UP001431634"/>
    </source>
</evidence>
<protein>
    <submittedName>
        <fullName evidence="2">Hint domain-containing protein</fullName>
    </submittedName>
</protein>
<keyword evidence="3" id="KW-1185">Reference proteome</keyword>
<comment type="caution">
    <text evidence="2">The sequence shown here is derived from an EMBL/GenBank/DDBJ whole genome shotgun (WGS) entry which is preliminary data.</text>
</comment>
<dbReference type="Pfam" id="PF13403">
    <property type="entry name" value="Hint_2"/>
    <property type="match status" value="1"/>
</dbReference>
<dbReference type="NCBIfam" id="TIGR04415">
    <property type="entry name" value="O_hepto_targRPT"/>
    <property type="match status" value="1"/>
</dbReference>
<dbReference type="Pfam" id="PF16168">
    <property type="entry name" value="AIDA"/>
    <property type="match status" value="1"/>
</dbReference>
<sequence>MAGVTNRQVVSGVTVTSVTRAYHVSNGDTLIGATVTGGSLIIDQGGVASNVVVSSTDKNAAPLLVQPGGTLYNLEVYSTAAAGAGNPNIYGVVDGGIIHTNASMTIMGDGQVSNVIVDGGTLGNYTGSSFDIVLNNNGRHIIQGGLAVRTIINSGNQIVRSTTVAISTQIYNGFQTVAGTASNTTVHNMGSQLVTSGGMAYDTIIENGGYMNVASGGHMGGTIQLQEGGRLTTHPTAGGAVDLQGNNNSGLIISGINTTTSNSNTTITTTISGYSGDKEGTGETDLITLYGVKQSDVVSVDFVDAQGNPSGDYVTLKLKNGSKLTMHILGVEDQGYALGTDSNGNLTMEVCFLEGTMIKTPNGDIAIETLSVGDLVTTFDWKNNQIVTAPIKWIGKKTTFVKSSHPDDEAGYPVRILKDAISEGVPYKDLLVTAEHCLFFDGKFVPARMLINGMSIFYDYSFTEYTYYHLETDKHSVIYADGMLTESYLDTGNRYNFIQDGSVFILRKNIVVKTWENDAAAELNVQRMVVEPIYNQIFQRCLKKDQFHYKEQHLTNDSNICLKTKKHNILPYLVKGNIFFFQVDENIDCVNILSNADRPCDVIGPYVDDRRRLGVLIGKITVITPKRVHDIKIHIQHDILSGWHSIESCLYRWTDGNALLPFEEKIHGKKIIMIEVVAGGPYKKNKMVA</sequence>
<reference evidence="2" key="1">
    <citation type="submission" date="2023-05" db="EMBL/GenBank/DDBJ databases">
        <title>Whole genome sequence of Commensalibacter sp.</title>
        <authorList>
            <person name="Charoenyingcharoen P."/>
            <person name="Yukphan P."/>
        </authorList>
    </citation>
    <scope>NUCLEOTIDE SEQUENCE</scope>
    <source>
        <strain evidence="2">TBRC 16381</strain>
    </source>
</reference>
<dbReference type="SUPFAM" id="SSF51294">
    <property type="entry name" value="Hedgehog/intein (Hint) domain"/>
    <property type="match status" value="1"/>
</dbReference>
<dbReference type="InterPro" id="IPR030930">
    <property type="entry name" value="AIDA"/>
</dbReference>
<name>A0ABT6Q144_9PROT</name>
<accession>A0ABT6Q144</accession>
<dbReference type="EMBL" id="JASBAO010000001">
    <property type="protein sequence ID" value="MDI2090827.1"/>
    <property type="molecule type" value="Genomic_DNA"/>
</dbReference>
<dbReference type="InterPro" id="IPR012332">
    <property type="entry name" value="Autotransporter_pectin_lyase_C"/>
</dbReference>
<evidence type="ECO:0000259" key="1">
    <source>
        <dbReference type="Pfam" id="PF13403"/>
    </source>
</evidence>
<gene>
    <name evidence="2" type="ORF">QJV27_05465</name>
</gene>